<dbReference type="GO" id="GO:0019104">
    <property type="term" value="F:DNA N-glycosylase activity"/>
    <property type="evidence" value="ECO:0007669"/>
    <property type="project" value="InterPro"/>
</dbReference>
<dbReference type="OMA" id="WWESERE"/>
<gene>
    <name evidence="12" type="ORF">BVC80_1835g257</name>
</gene>
<sequence length="2085" mass="232863">MDFRSVEEIGMQSSWKPVTPAKPMPIRPQPNSNDRQGSQPGRTSNWPDSVGLQAEFYQGSPQITSNGVMDINSMGFVDQNRGINTLEEAMSGRHRGPGDIVFPCAEDLSSRVIADWNNISFADLIALSGTNSGVAAILSQRGNVNAASSPSIPPLNSQIHRSLQKSNPPLANQNFSISSNMLNNSNYSPHKLQYGIPVHYRPTFDLNSPLADAASNGNIFFQFSPLTPAQGRREQNQHSEIANIRIEKGSDLVKNLQQNVVEQQSKNNGIEIQCKDSLLQSVVDLSSAAVSTRLKENQIPDKTEEHGIDLNKTPQQKPKRRKIRPRVVVEGKKPRKTPNSNVKQSTPKENPSGKRKYVRKNGLKSSNSPSANVAGEVNTNQVAAKPCKRDLNFELEEEARDGSHGSTMCYQEGLLDSIVDSSSRLAFNSNSEPQAQEICPGVKSSSVTKSTVQLFEGLEVIVENSPAGLPFDLNCSLTQALDDIISLPDKPAPTTPPPTRREAPRENLNALMNTKNNTGNTGVSQNSVENICPPRHQHIHPDAVFQTGSANGNHENEVRSIFQNDIRLMSQNNLNCISQVQLTGAEQARGSKRGYSHTIDETNLHAMNLRRSPLSSLQSCQQMLLGNEYHRNSGTVELHFPETNKKNRTDKDQKTANSSMYSSICSFLEGPMVRKKNVTNADHFESQAKNRGLEPQLGNINGTKDHQNGAGNSVPNACSQAMANQHNGRVQNTWAGPVSQNQNPSWATLGELQHSETTLRFNQPDLTTKQRSNGPTKICELTSLTTTPDCNKMPKTPPKMAPISGDKLGIKNFPGPQDCIEDLAADNHVKKRRGRPRKRLDLVNSVSNSSKNNESLHRHETFVYDYRQPSTKSRGSLEIPWQFNVSIDEIVQKLEHLSINNGRKTVLVPEQNALVPFGREGQMVPYEGLFDPIKKRQLRPKVDLDPETDRVWKLLMGNESSDGVEGTKRDKEKWWEEERKVFRGRADSFIARMHLIQGDRRFTKWKGSVVDSVIGVFLTQNVSDHLSSSAFMSLVARFPLKSTSNSRSCHKEQTEILVEEPEISILDSNDNINWQEKLQSKPLRDQDFVNLREVHIEERETGHSNESFGSNVGGSFADISKGVQIDISESWELCHQSLENRVETLTPGTGFESLIEAEERRALEDVVSSQNSVVSSQNSVDSFKLQRAEGKVTTRTENASLLENEDRRALEDVVSSQNSVDSFSLCIDERIRSCSYFNSDTDLTPRCTSNSLNDPTSFTELLQMEGTTMLQEYCSLESGGFSINLNSESGHNQSVGKEQDKKRLSMGGIDACEDLFSIYPPSSHLPNTPSSNYFLQMTPDSGRLEVECPEMLGTESRFSWSSNASQITAIKDLDSMRKRVIPTAETVKDQKKSSTNAKDAPTADTYPLLSKHLEHSLTSAGQEARLEKHQDSFNNLQRARDGTFQHQGSTVTEPRNHVGGLGVQAQRGSRMQQAHSNFKNFSIETLHAGESTTLVDKQTYMDDKMVKLNQKEQVIHSSNKVSSGTTTNASKARGRPEKEKKKEFDWDSLRRDVYHKGLKRERNNNTMDSLDWEAVRCADVKEIAKAIKERGMNNMLAERIKDFLNRLVRDHGSIDLEWLRDVPPDKAKEYLLNIRGLGLKSVECVRLLTLHHLAFPVDTNVGRIAVRLGWVPLQPLPESLQLHLLELYPMLESIQKYLWPRLCTLDQLTLYELHYQMITFGKVFCTKSKPNCNACPMRAECKHFASAFASARLSLPGPEEKGIVTSSPIAANQNPSMGANPMPLPLLEADLLSGTRFRRNECEPIIEEPATPENEYTEIPESDIEDAFYECPNEIPSIDLNIEELTLNLKNYMQENKMELQEGDVSNALVALTPQAASIPTTKLKNVNRLRTEHQVYELPDSHPLLEGVPRRDPDDHCSYLLAIWTPGETAESIQPPERCGSQVSGNLCNEKTCFSCNSIREANSQIVRGTLLIPCKTAMRGSFPLNGTYFQVNEVFADHDSSLNPIDVPRAWIWNLPRRTVLFGTSIPTIFKGQTAQEIQNCFWKGYVCVRGFDQKTRAPRPLMARLHFPASKLARNKTNTGKE</sequence>
<evidence type="ECO:0000313" key="12">
    <source>
        <dbReference type="EMBL" id="OVA17862.1"/>
    </source>
</evidence>
<accession>A0A200R566</accession>
<dbReference type="InterPro" id="IPR003265">
    <property type="entry name" value="HhH-GPD_domain"/>
</dbReference>
<dbReference type="PANTHER" id="PTHR46213">
    <property type="entry name" value="TRANSCRIPTIONAL ACTIVATOR DEMETER"/>
    <property type="match status" value="1"/>
</dbReference>
<dbReference type="Gene3D" id="1.10.1670.10">
    <property type="entry name" value="Helix-hairpin-Helix base-excision DNA repair enzymes (C-terminal)"/>
    <property type="match status" value="1"/>
</dbReference>
<dbReference type="SMART" id="SM00525">
    <property type="entry name" value="FES"/>
    <property type="match status" value="1"/>
</dbReference>
<evidence type="ECO:0000259" key="11">
    <source>
        <dbReference type="SMART" id="SM00478"/>
    </source>
</evidence>
<dbReference type="InParanoid" id="A0A200R566"/>
<dbReference type="GO" id="GO:0035514">
    <property type="term" value="F:DNA demethylase activity"/>
    <property type="evidence" value="ECO:0007669"/>
    <property type="project" value="InterPro"/>
</dbReference>
<dbReference type="SMART" id="SM00478">
    <property type="entry name" value="ENDO3c"/>
    <property type="match status" value="1"/>
</dbReference>
<dbReference type="GO" id="GO:0005634">
    <property type="term" value="C:nucleus"/>
    <property type="evidence" value="ECO:0007669"/>
    <property type="project" value="UniProtKB-SubCell"/>
</dbReference>
<name>A0A200R566_MACCD</name>
<evidence type="ECO:0000256" key="3">
    <source>
        <dbReference type="ARBA" id="ARBA00005646"/>
    </source>
</evidence>
<comment type="subcellular location">
    <subcellularLocation>
        <location evidence="2">Nucleus</location>
    </subcellularLocation>
</comment>
<dbReference type="Gene3D" id="1.10.340.30">
    <property type="entry name" value="Hypothetical protein, domain 2"/>
    <property type="match status" value="1"/>
</dbReference>
<dbReference type="SUPFAM" id="SSF48150">
    <property type="entry name" value="DNA-glycosylase"/>
    <property type="match status" value="1"/>
</dbReference>
<evidence type="ECO:0000256" key="9">
    <source>
        <dbReference type="ARBA" id="ARBA00023242"/>
    </source>
</evidence>
<comment type="cofactor">
    <cofactor evidence="1">
        <name>[4Fe-4S] cluster</name>
        <dbReference type="ChEBI" id="CHEBI:49883"/>
    </cofactor>
</comment>
<feature type="compositionally biased region" description="Polar residues" evidence="10">
    <location>
        <begin position="337"/>
        <end position="349"/>
    </location>
</feature>
<reference evidence="12 13" key="1">
    <citation type="journal article" date="2017" name="Mol. Plant">
        <title>The Genome of Medicinal Plant Macleaya cordata Provides New Insights into Benzylisoquinoline Alkaloids Metabolism.</title>
        <authorList>
            <person name="Liu X."/>
            <person name="Liu Y."/>
            <person name="Huang P."/>
            <person name="Ma Y."/>
            <person name="Qing Z."/>
            <person name="Tang Q."/>
            <person name="Cao H."/>
            <person name="Cheng P."/>
            <person name="Zheng Y."/>
            <person name="Yuan Z."/>
            <person name="Zhou Y."/>
            <person name="Liu J."/>
            <person name="Tang Z."/>
            <person name="Zhuo Y."/>
            <person name="Zhang Y."/>
            <person name="Yu L."/>
            <person name="Huang J."/>
            <person name="Yang P."/>
            <person name="Peng Q."/>
            <person name="Zhang J."/>
            <person name="Jiang W."/>
            <person name="Zhang Z."/>
            <person name="Lin K."/>
            <person name="Ro D.K."/>
            <person name="Chen X."/>
            <person name="Xiong X."/>
            <person name="Shang Y."/>
            <person name="Huang S."/>
            <person name="Zeng J."/>
        </authorList>
    </citation>
    <scope>NUCLEOTIDE SEQUENCE [LARGE SCALE GENOMIC DNA]</scope>
    <source>
        <strain evidence="13">cv. BLH2017</strain>
        <tissue evidence="12">Root</tissue>
    </source>
</reference>
<keyword evidence="8" id="KW-0238">DNA-binding</keyword>
<dbReference type="InterPro" id="IPR028925">
    <property type="entry name" value="RRM_DME"/>
</dbReference>
<evidence type="ECO:0000256" key="5">
    <source>
        <dbReference type="ARBA" id="ARBA00022723"/>
    </source>
</evidence>
<feature type="compositionally biased region" description="Basic and acidic residues" evidence="10">
    <location>
        <begin position="294"/>
        <end position="309"/>
    </location>
</feature>
<feature type="compositionally biased region" description="Polar residues" evidence="10">
    <location>
        <begin position="363"/>
        <end position="375"/>
    </location>
</feature>
<evidence type="ECO:0000256" key="4">
    <source>
        <dbReference type="ARBA" id="ARBA00022485"/>
    </source>
</evidence>
<comment type="caution">
    <text evidence="12">The sequence shown here is derived from an EMBL/GenBank/DDBJ whole genome shotgun (WGS) entry which is preliminary data.</text>
</comment>
<dbReference type="Pfam" id="PF15629">
    <property type="entry name" value="Perm-CXXC"/>
    <property type="match status" value="1"/>
</dbReference>
<feature type="compositionally biased region" description="Basic residues" evidence="10">
    <location>
        <begin position="353"/>
        <end position="362"/>
    </location>
</feature>
<dbReference type="Proteomes" id="UP000195402">
    <property type="component" value="Unassembled WGS sequence"/>
</dbReference>
<evidence type="ECO:0000313" key="13">
    <source>
        <dbReference type="Proteomes" id="UP000195402"/>
    </source>
</evidence>
<keyword evidence="9" id="KW-0539">Nucleus</keyword>
<comment type="similarity">
    <text evidence="3">Belongs to the DNA glycosylase family. DEMETER subfamily.</text>
</comment>
<feature type="compositionally biased region" description="Basic and acidic residues" evidence="10">
    <location>
        <begin position="1534"/>
        <end position="1543"/>
    </location>
</feature>
<evidence type="ECO:0000256" key="6">
    <source>
        <dbReference type="ARBA" id="ARBA00023004"/>
    </source>
</evidence>
<dbReference type="CDD" id="cd00056">
    <property type="entry name" value="ENDO3c"/>
    <property type="match status" value="1"/>
</dbReference>
<feature type="compositionally biased region" description="Polar residues" evidence="10">
    <location>
        <begin position="29"/>
        <end position="47"/>
    </location>
</feature>
<feature type="region of interest" description="Disordered" evidence="10">
    <location>
        <begin position="294"/>
        <end position="375"/>
    </location>
</feature>
<keyword evidence="4" id="KW-0004">4Fe-4S</keyword>
<evidence type="ECO:0000256" key="1">
    <source>
        <dbReference type="ARBA" id="ARBA00001966"/>
    </source>
</evidence>
<dbReference type="PANTHER" id="PTHR46213:SF13">
    <property type="entry name" value="DEMETER-LIKE PROTEIN 2-RELATED"/>
    <property type="match status" value="1"/>
</dbReference>
<protein>
    <submittedName>
        <fullName evidence="12">HhH-GPD domain</fullName>
    </submittedName>
</protein>
<feature type="compositionally biased region" description="Polar residues" evidence="10">
    <location>
        <begin position="1515"/>
        <end position="1530"/>
    </location>
</feature>
<keyword evidence="13" id="KW-1185">Reference proteome</keyword>
<evidence type="ECO:0000256" key="8">
    <source>
        <dbReference type="ARBA" id="ARBA00023125"/>
    </source>
</evidence>
<evidence type="ECO:0000256" key="2">
    <source>
        <dbReference type="ARBA" id="ARBA00004123"/>
    </source>
</evidence>
<dbReference type="InterPro" id="IPR011257">
    <property type="entry name" value="DNA_glycosylase"/>
</dbReference>
<dbReference type="GO" id="GO:0003677">
    <property type="term" value="F:DNA binding"/>
    <property type="evidence" value="ECO:0007669"/>
    <property type="project" value="UniProtKB-KW"/>
</dbReference>
<dbReference type="GO" id="GO:0006284">
    <property type="term" value="P:base-excision repair"/>
    <property type="evidence" value="ECO:0007669"/>
    <property type="project" value="InterPro"/>
</dbReference>
<dbReference type="Pfam" id="PF15628">
    <property type="entry name" value="RRM_DME"/>
    <property type="match status" value="1"/>
</dbReference>
<dbReference type="InterPro" id="IPR003651">
    <property type="entry name" value="Endonuclease3_FeS-loop_motif"/>
</dbReference>
<keyword evidence="7" id="KW-0411">Iron-sulfur</keyword>
<feature type="region of interest" description="Disordered" evidence="10">
    <location>
        <begin position="1513"/>
        <end position="1543"/>
    </location>
</feature>
<dbReference type="InterPro" id="IPR028924">
    <property type="entry name" value="Perm-CXXC"/>
</dbReference>
<organism evidence="12 13">
    <name type="scientific">Macleaya cordata</name>
    <name type="common">Five-seeded plume-poppy</name>
    <name type="synonym">Bocconia cordata</name>
    <dbReference type="NCBI Taxonomy" id="56857"/>
    <lineage>
        <taxon>Eukaryota</taxon>
        <taxon>Viridiplantae</taxon>
        <taxon>Streptophyta</taxon>
        <taxon>Embryophyta</taxon>
        <taxon>Tracheophyta</taxon>
        <taxon>Spermatophyta</taxon>
        <taxon>Magnoliopsida</taxon>
        <taxon>Ranunculales</taxon>
        <taxon>Papaveraceae</taxon>
        <taxon>Papaveroideae</taxon>
        <taxon>Macleaya</taxon>
    </lineage>
</organism>
<evidence type="ECO:0000256" key="10">
    <source>
        <dbReference type="SAM" id="MobiDB-lite"/>
    </source>
</evidence>
<feature type="region of interest" description="Disordered" evidence="10">
    <location>
        <begin position="1"/>
        <end position="49"/>
    </location>
</feature>
<dbReference type="InterPro" id="IPR023170">
    <property type="entry name" value="HhH_base_excis_C"/>
</dbReference>
<keyword evidence="6" id="KW-0408">Iron</keyword>
<dbReference type="FunFam" id="1.10.1670.10:FF:000004">
    <property type="entry name" value="DNA glycosylase/AP lyase ROS1"/>
    <property type="match status" value="1"/>
</dbReference>
<dbReference type="InterPro" id="IPR044811">
    <property type="entry name" value="DME/ROS1"/>
</dbReference>
<dbReference type="GO" id="GO:0141166">
    <property type="term" value="P:chromosomal 5-methylcytosine DNA demethylation pathway"/>
    <property type="evidence" value="ECO:0007669"/>
    <property type="project" value="InterPro"/>
</dbReference>
<proteinExistence type="inferred from homology"/>
<dbReference type="EMBL" id="MVGT01000437">
    <property type="protein sequence ID" value="OVA17862.1"/>
    <property type="molecule type" value="Genomic_DNA"/>
</dbReference>
<keyword evidence="5" id="KW-0479">Metal-binding</keyword>
<feature type="region of interest" description="Disordered" evidence="10">
    <location>
        <begin position="1385"/>
        <end position="1404"/>
    </location>
</feature>
<feature type="domain" description="HhH-GPD" evidence="11">
    <location>
        <begin position="1558"/>
        <end position="1723"/>
    </location>
</feature>
<dbReference type="GO" id="GO:0046872">
    <property type="term" value="F:metal ion binding"/>
    <property type="evidence" value="ECO:0007669"/>
    <property type="project" value="UniProtKB-KW"/>
</dbReference>
<evidence type="ECO:0000256" key="7">
    <source>
        <dbReference type="ARBA" id="ARBA00023014"/>
    </source>
</evidence>
<dbReference type="OrthoDB" id="5607at2759"/>
<dbReference type="GO" id="GO:0051539">
    <property type="term" value="F:4 iron, 4 sulfur cluster binding"/>
    <property type="evidence" value="ECO:0007669"/>
    <property type="project" value="UniProtKB-KW"/>
</dbReference>
<dbReference type="FunCoup" id="A0A200R566">
    <property type="interactions" value="1323"/>
</dbReference>